<dbReference type="OrthoDB" id="565125at2"/>
<organism evidence="3 4">
    <name type="scientific">Paraglaciecola polaris LMG 21857</name>
    <dbReference type="NCBI Taxonomy" id="1129793"/>
    <lineage>
        <taxon>Bacteria</taxon>
        <taxon>Pseudomonadati</taxon>
        <taxon>Pseudomonadota</taxon>
        <taxon>Gammaproteobacteria</taxon>
        <taxon>Alteromonadales</taxon>
        <taxon>Alteromonadaceae</taxon>
        <taxon>Paraglaciecola</taxon>
    </lineage>
</organism>
<proteinExistence type="predicted"/>
<name>K6ZX28_9ALTE</name>
<dbReference type="Pfam" id="PF20432">
    <property type="entry name" value="Xre-like-HTH"/>
    <property type="match status" value="1"/>
</dbReference>
<sequence>MEKHKAEPKAVVMKAYKKACKTFGLADADAAKIIGKTRATLTRSDGFSIDSKEYELQVQFIRLFRSLYAILGGDIAAMKHWFTTPNKHLNGIPRELTNKIVGLIYINEYLDAMRAKV</sequence>
<dbReference type="STRING" id="1129793.GPLA_2393"/>
<evidence type="ECO:0000259" key="1">
    <source>
        <dbReference type="Pfam" id="PF09722"/>
    </source>
</evidence>
<dbReference type="InterPro" id="IPR046847">
    <property type="entry name" value="Xre-like_HTH"/>
</dbReference>
<dbReference type="RefSeq" id="WP_007105077.1">
    <property type="nucleotide sequence ID" value="NZ_BAER01000056.1"/>
</dbReference>
<dbReference type="GO" id="GO:0003677">
    <property type="term" value="F:DNA binding"/>
    <property type="evidence" value="ECO:0007669"/>
    <property type="project" value="InterPro"/>
</dbReference>
<accession>K6ZX28</accession>
<protein>
    <submittedName>
        <fullName evidence="3">Uncharacterized protein</fullName>
    </submittedName>
</protein>
<evidence type="ECO:0000259" key="2">
    <source>
        <dbReference type="Pfam" id="PF20432"/>
    </source>
</evidence>
<dbReference type="Pfam" id="PF09722">
    <property type="entry name" value="Xre_MbcA_ParS_C"/>
    <property type="match status" value="1"/>
</dbReference>
<dbReference type="AlphaFoldDB" id="K6ZX28"/>
<reference evidence="4" key="1">
    <citation type="journal article" date="2014" name="Environ. Microbiol.">
        <title>Comparative genomics of the marine bacterial genus Glaciecola reveals the high degree of genomic diversity and genomic characteristic for cold adaptation.</title>
        <authorList>
            <person name="Qin Q.L."/>
            <person name="Xie B.B."/>
            <person name="Yu Y."/>
            <person name="Shu Y.L."/>
            <person name="Rong J.C."/>
            <person name="Zhang Y.J."/>
            <person name="Zhao D.L."/>
            <person name="Chen X.L."/>
            <person name="Zhang X.Y."/>
            <person name="Chen B."/>
            <person name="Zhou B.C."/>
            <person name="Zhang Y.Z."/>
        </authorList>
    </citation>
    <scope>NUCLEOTIDE SEQUENCE [LARGE SCALE GENOMIC DNA]</scope>
    <source>
        <strain evidence="4">LMG 21857</strain>
    </source>
</reference>
<keyword evidence="4" id="KW-1185">Reference proteome</keyword>
<evidence type="ECO:0000313" key="4">
    <source>
        <dbReference type="Proteomes" id="UP000006322"/>
    </source>
</evidence>
<dbReference type="Proteomes" id="UP000006322">
    <property type="component" value="Unassembled WGS sequence"/>
</dbReference>
<feature type="domain" description="Antitoxin Xre/MbcA/ParS-like toxin-binding" evidence="1">
    <location>
        <begin position="66"/>
        <end position="115"/>
    </location>
</feature>
<comment type="caution">
    <text evidence="3">The sequence shown here is derived from an EMBL/GenBank/DDBJ whole genome shotgun (WGS) entry which is preliminary data.</text>
</comment>
<feature type="domain" description="Antitoxin Xre-like helix-turn-helix" evidence="2">
    <location>
        <begin position="4"/>
        <end position="62"/>
    </location>
</feature>
<dbReference type="InterPro" id="IPR024467">
    <property type="entry name" value="Xre/MbcA/ParS-like_toxin-bd"/>
</dbReference>
<dbReference type="EMBL" id="BAER01000056">
    <property type="protein sequence ID" value="GAC33298.1"/>
    <property type="molecule type" value="Genomic_DNA"/>
</dbReference>
<gene>
    <name evidence="3" type="ORF">GPLA_2393</name>
</gene>
<evidence type="ECO:0000313" key="3">
    <source>
        <dbReference type="EMBL" id="GAC33298.1"/>
    </source>
</evidence>